<comment type="subcellular location">
    <subcellularLocation>
        <location evidence="2">Spore coat</location>
    </subcellularLocation>
</comment>
<comment type="similarity">
    <text evidence="3">Belongs to the CotF family.</text>
</comment>
<dbReference type="Gene3D" id="1.20.1260.10">
    <property type="match status" value="1"/>
</dbReference>
<keyword evidence="1" id="KW-0749">Sporulation</keyword>
<accession>W6N538</accession>
<sequence>MNEQMIAAEFLSSAKASMKNYASAISETASPEVRSILKTHLNDAICLHEKLTEYMTKKGFYNAQNPQQQFQKDIQAADTALNLK</sequence>
<dbReference type="GeneID" id="29420864"/>
<organism evidence="4 5">
    <name type="scientific">Clostridium tyrobutyricum DIVETGP</name>
    <dbReference type="NCBI Taxonomy" id="1408889"/>
    <lineage>
        <taxon>Bacteria</taxon>
        <taxon>Bacillati</taxon>
        <taxon>Bacillota</taxon>
        <taxon>Clostridia</taxon>
        <taxon>Eubacteriales</taxon>
        <taxon>Clostridiaceae</taxon>
        <taxon>Clostridium</taxon>
    </lineage>
</organism>
<dbReference type="Pfam" id="PF07875">
    <property type="entry name" value="Coat_F"/>
    <property type="match status" value="1"/>
</dbReference>
<dbReference type="InterPro" id="IPR012347">
    <property type="entry name" value="Ferritin-like"/>
</dbReference>
<evidence type="ECO:0000256" key="1">
    <source>
        <dbReference type="ARBA" id="ARBA00022969"/>
    </source>
</evidence>
<dbReference type="EMBL" id="CBXI010000023">
    <property type="protein sequence ID" value="CDL91351.1"/>
    <property type="molecule type" value="Genomic_DNA"/>
</dbReference>
<dbReference type="Proteomes" id="UP000019482">
    <property type="component" value="Unassembled WGS sequence"/>
</dbReference>
<evidence type="ECO:0000256" key="3">
    <source>
        <dbReference type="ARBA" id="ARBA00024344"/>
    </source>
</evidence>
<evidence type="ECO:0000256" key="2">
    <source>
        <dbReference type="ARBA" id="ARBA00024325"/>
    </source>
</evidence>
<name>W6N538_CLOTY</name>
<keyword evidence="5" id="KW-1185">Reference proteome</keyword>
<gene>
    <name evidence="4" type="ORF">CTDIVETGP_1421</name>
</gene>
<protein>
    <submittedName>
        <fullName evidence="4">YraD</fullName>
    </submittedName>
</protein>
<dbReference type="PANTHER" id="PTHR39183">
    <property type="entry name" value="SPORE COAT PROTEIN F-LIKE PROTEIN YHCQ"/>
    <property type="match status" value="1"/>
</dbReference>
<dbReference type="PANTHER" id="PTHR39183:SF1">
    <property type="entry name" value="SPORE COAT PROTEIN F-LIKE PROTEIN YHCQ"/>
    <property type="match status" value="1"/>
</dbReference>
<proteinExistence type="inferred from homology"/>
<dbReference type="AlphaFoldDB" id="W6N538"/>
<dbReference type="RefSeq" id="WP_017751649.1">
    <property type="nucleotide sequence ID" value="NZ_CBXI010000023.1"/>
</dbReference>
<evidence type="ECO:0000313" key="5">
    <source>
        <dbReference type="Proteomes" id="UP000019482"/>
    </source>
</evidence>
<dbReference type="OrthoDB" id="1930261at2"/>
<dbReference type="InterPro" id="IPR012851">
    <property type="entry name" value="Spore_coat_CotF-like"/>
</dbReference>
<evidence type="ECO:0000313" key="4">
    <source>
        <dbReference type="EMBL" id="CDL91351.1"/>
    </source>
</evidence>
<dbReference type="GO" id="GO:0030435">
    <property type="term" value="P:sporulation resulting in formation of a cellular spore"/>
    <property type="evidence" value="ECO:0007669"/>
    <property type="project" value="UniProtKB-KW"/>
</dbReference>
<reference evidence="4 5" key="1">
    <citation type="journal article" date="2015" name="Genome Announc.">
        <title>Draft Genome Sequence of Clostridium tyrobutyricum Strain DIVETGP, Isolated from Cow's Milk for Grana Padano Production.</title>
        <authorList>
            <person name="Soggiu A."/>
            <person name="Piras C."/>
            <person name="Gaiarsa S."/>
            <person name="Sassera D."/>
            <person name="Roncada P."/>
            <person name="Bendixen E."/>
            <person name="Brasca M."/>
            <person name="Bonizzi L."/>
        </authorList>
    </citation>
    <scope>NUCLEOTIDE SEQUENCE [LARGE SCALE GENOMIC DNA]</scope>
    <source>
        <strain evidence="4 5">DIVETGP</strain>
    </source>
</reference>
<comment type="caution">
    <text evidence="4">The sequence shown here is derived from an EMBL/GenBank/DDBJ whole genome shotgun (WGS) entry which is preliminary data.</text>
</comment>